<protein>
    <submittedName>
        <fullName evidence="1">Uncharacterized protein</fullName>
    </submittedName>
</protein>
<dbReference type="EMBL" id="CP115149">
    <property type="protein sequence ID" value="WBL37449.1"/>
    <property type="molecule type" value="Genomic_DNA"/>
</dbReference>
<dbReference type="RefSeq" id="WP_270057962.1">
    <property type="nucleotide sequence ID" value="NZ_CP115149.1"/>
</dbReference>
<dbReference type="Proteomes" id="UP001212803">
    <property type="component" value="Chromosome"/>
</dbReference>
<keyword evidence="2" id="KW-1185">Reference proteome</keyword>
<evidence type="ECO:0000313" key="2">
    <source>
        <dbReference type="Proteomes" id="UP001212803"/>
    </source>
</evidence>
<gene>
    <name evidence="1" type="ORF">O0235_07695</name>
</gene>
<name>A0ABY7MA90_9CHLR</name>
<sequence>MPERLPRVAGVRELFRNAGKIFYFHAAGLRLEPGEYVVVETVRGPEVARVVHRTRPGRRR</sequence>
<reference evidence="1 2" key="1">
    <citation type="journal article" date="2023" name="ISME J.">
        <title>Thermophilic Dehalococcoidia with unusual traits shed light on an unexpected past.</title>
        <authorList>
            <person name="Palmer M."/>
            <person name="Covington J.K."/>
            <person name="Zhou E.M."/>
            <person name="Thomas S.C."/>
            <person name="Habib N."/>
            <person name="Seymour C.O."/>
            <person name="Lai D."/>
            <person name="Johnston J."/>
            <person name="Hashimi A."/>
            <person name="Jiao J.Y."/>
            <person name="Muok A.R."/>
            <person name="Liu L."/>
            <person name="Xian W.D."/>
            <person name="Zhi X.Y."/>
            <person name="Li M.M."/>
            <person name="Silva L.P."/>
            <person name="Bowen B.P."/>
            <person name="Louie K."/>
            <person name="Briegel A."/>
            <person name="Pett-Ridge J."/>
            <person name="Weber P.K."/>
            <person name="Tocheva E.I."/>
            <person name="Woyke T."/>
            <person name="Northen T.R."/>
            <person name="Mayali X."/>
            <person name="Li W.J."/>
            <person name="Hedlund B.P."/>
        </authorList>
    </citation>
    <scope>NUCLEOTIDE SEQUENCE [LARGE SCALE GENOMIC DNA]</scope>
    <source>
        <strain evidence="1 2">YIM 72310</strain>
    </source>
</reference>
<organism evidence="1 2">
    <name type="scientific">Tepidiforma flava</name>
    <dbReference type="NCBI Taxonomy" id="3004094"/>
    <lineage>
        <taxon>Bacteria</taxon>
        <taxon>Bacillati</taxon>
        <taxon>Chloroflexota</taxon>
        <taxon>Tepidiformia</taxon>
        <taxon>Tepidiformales</taxon>
        <taxon>Tepidiformaceae</taxon>
        <taxon>Tepidiforma</taxon>
    </lineage>
</organism>
<evidence type="ECO:0000313" key="1">
    <source>
        <dbReference type="EMBL" id="WBL37449.1"/>
    </source>
</evidence>
<accession>A0ABY7MA90</accession>
<proteinExistence type="predicted"/>